<evidence type="ECO:0000256" key="3">
    <source>
        <dbReference type="ARBA" id="ARBA00022989"/>
    </source>
</evidence>
<keyword evidence="2 5" id="KW-0812">Transmembrane</keyword>
<evidence type="ECO:0000256" key="1">
    <source>
        <dbReference type="ARBA" id="ARBA00004370"/>
    </source>
</evidence>
<reference evidence="6 7" key="1">
    <citation type="submission" date="2024-06" db="EMBL/GenBank/DDBJ databases">
        <title>Genomic Encyclopedia of Type Strains, Phase IV (KMG-IV): sequencing the most valuable type-strain genomes for metagenomic binning, comparative biology and taxonomic classification.</title>
        <authorList>
            <person name="Goeker M."/>
        </authorList>
    </citation>
    <scope>NUCLEOTIDE SEQUENCE [LARGE SCALE GENOMIC DNA]</scope>
    <source>
        <strain evidence="6 7">DSM 105042</strain>
    </source>
</reference>
<evidence type="ECO:0000256" key="4">
    <source>
        <dbReference type="ARBA" id="ARBA00023136"/>
    </source>
</evidence>
<gene>
    <name evidence="6" type="ORF">ABID21_000430</name>
</gene>
<sequence>MTFSTMMIWPMIAHAFLVFALYYLLSSRRIGAVRAGTARAEQFKANLEEPIESLIIHNNLKNQFELPILFHAVCLALYITTADNVVTAVLAWAFVLSRYVHSYVHITSNRLRYRRPVWITGYFILIALWIWLGVWLAFS</sequence>
<accession>A0ABV2H1C0</accession>
<name>A0ABV2H1C0_9HYPH</name>
<dbReference type="SUPFAM" id="SSF161084">
    <property type="entry name" value="MAPEG domain-like"/>
    <property type="match status" value="1"/>
</dbReference>
<dbReference type="Proteomes" id="UP001549031">
    <property type="component" value="Unassembled WGS sequence"/>
</dbReference>
<feature type="transmembrane region" description="Helical" evidence="5">
    <location>
        <begin position="117"/>
        <end position="138"/>
    </location>
</feature>
<dbReference type="EMBL" id="JBEPLJ010000001">
    <property type="protein sequence ID" value="MET3584338.1"/>
    <property type="molecule type" value="Genomic_DNA"/>
</dbReference>
<protein>
    <recommendedName>
        <fullName evidence="8">MAPEG family protein</fullName>
    </recommendedName>
</protein>
<proteinExistence type="predicted"/>
<evidence type="ECO:0008006" key="8">
    <source>
        <dbReference type="Google" id="ProtNLM"/>
    </source>
</evidence>
<comment type="subcellular location">
    <subcellularLocation>
        <location evidence="1">Membrane</location>
    </subcellularLocation>
</comment>
<dbReference type="InterPro" id="IPR023352">
    <property type="entry name" value="MAPEG-like_dom_sf"/>
</dbReference>
<dbReference type="InterPro" id="IPR001129">
    <property type="entry name" value="Membr-assoc_MAPEG"/>
</dbReference>
<dbReference type="Gene3D" id="1.20.120.550">
    <property type="entry name" value="Membrane associated eicosanoid/glutathione metabolism-like domain"/>
    <property type="match status" value="1"/>
</dbReference>
<keyword evidence="3 5" id="KW-1133">Transmembrane helix</keyword>
<keyword evidence="7" id="KW-1185">Reference proteome</keyword>
<comment type="caution">
    <text evidence="6">The sequence shown here is derived from an EMBL/GenBank/DDBJ whole genome shotgun (WGS) entry which is preliminary data.</text>
</comment>
<evidence type="ECO:0000256" key="5">
    <source>
        <dbReference type="SAM" id="Phobius"/>
    </source>
</evidence>
<dbReference type="Pfam" id="PF01124">
    <property type="entry name" value="MAPEG"/>
    <property type="match status" value="1"/>
</dbReference>
<dbReference type="RefSeq" id="WP_247242351.1">
    <property type="nucleotide sequence ID" value="NZ_JALJRA010000001.1"/>
</dbReference>
<evidence type="ECO:0000313" key="6">
    <source>
        <dbReference type="EMBL" id="MET3584338.1"/>
    </source>
</evidence>
<organism evidence="6 7">
    <name type="scientific">Pseudorhizobium tarimense</name>
    <dbReference type="NCBI Taxonomy" id="1079109"/>
    <lineage>
        <taxon>Bacteria</taxon>
        <taxon>Pseudomonadati</taxon>
        <taxon>Pseudomonadota</taxon>
        <taxon>Alphaproteobacteria</taxon>
        <taxon>Hyphomicrobiales</taxon>
        <taxon>Rhizobiaceae</taxon>
        <taxon>Rhizobium/Agrobacterium group</taxon>
        <taxon>Pseudorhizobium</taxon>
    </lineage>
</organism>
<evidence type="ECO:0000313" key="7">
    <source>
        <dbReference type="Proteomes" id="UP001549031"/>
    </source>
</evidence>
<evidence type="ECO:0000256" key="2">
    <source>
        <dbReference type="ARBA" id="ARBA00022692"/>
    </source>
</evidence>
<feature type="transmembrane region" description="Helical" evidence="5">
    <location>
        <begin position="68"/>
        <end position="96"/>
    </location>
</feature>
<keyword evidence="4 5" id="KW-0472">Membrane</keyword>